<organism evidence="3 4">
    <name type="scientific">Sulfitobacter sediminilitoris</name>
    <dbReference type="NCBI Taxonomy" id="2698830"/>
    <lineage>
        <taxon>Bacteria</taxon>
        <taxon>Pseudomonadati</taxon>
        <taxon>Pseudomonadota</taxon>
        <taxon>Alphaproteobacteria</taxon>
        <taxon>Rhodobacterales</taxon>
        <taxon>Roseobacteraceae</taxon>
        <taxon>Sulfitobacter</taxon>
    </lineage>
</organism>
<proteinExistence type="predicted"/>
<protein>
    <submittedName>
        <fullName evidence="3">Pilus assembly protein</fullName>
    </submittedName>
</protein>
<dbReference type="RefSeq" id="WP_164355645.1">
    <property type="nucleotide sequence ID" value="NZ_JAABNT010000020.1"/>
</dbReference>
<comment type="caution">
    <text evidence="3">The sequence shown here is derived from an EMBL/GenBank/DDBJ whole genome shotgun (WGS) entry which is preliminary data.</text>
</comment>
<dbReference type="InterPro" id="IPR012495">
    <property type="entry name" value="TadE-like_dom"/>
</dbReference>
<evidence type="ECO:0000313" key="4">
    <source>
        <dbReference type="Proteomes" id="UP000468591"/>
    </source>
</evidence>
<reference evidence="3 4" key="1">
    <citation type="submission" date="2020-01" db="EMBL/GenBank/DDBJ databases">
        <title>Sulfitobacter sediminilitoris sp. nov., isolated from a tidal flat.</title>
        <authorList>
            <person name="Park S."/>
            <person name="Yoon J.-H."/>
        </authorList>
    </citation>
    <scope>NUCLEOTIDE SEQUENCE [LARGE SCALE GENOMIC DNA]</scope>
    <source>
        <strain evidence="3 4">JBTF-M27</strain>
    </source>
</reference>
<dbReference type="Pfam" id="PF07811">
    <property type="entry name" value="TadE"/>
    <property type="match status" value="1"/>
</dbReference>
<gene>
    <name evidence="3" type="ORF">GV827_20305</name>
</gene>
<evidence type="ECO:0000313" key="3">
    <source>
        <dbReference type="EMBL" id="NEK24721.1"/>
    </source>
</evidence>
<name>A0A6P0CEX6_9RHOB</name>
<dbReference type="Proteomes" id="UP000468591">
    <property type="component" value="Unassembled WGS sequence"/>
</dbReference>
<evidence type="ECO:0000259" key="2">
    <source>
        <dbReference type="Pfam" id="PF07811"/>
    </source>
</evidence>
<accession>A0A6P0CEX6</accession>
<dbReference type="EMBL" id="JAABNT010000020">
    <property type="protein sequence ID" value="NEK24721.1"/>
    <property type="molecule type" value="Genomic_DNA"/>
</dbReference>
<feature type="domain" description="TadE-like" evidence="2">
    <location>
        <begin position="16"/>
        <end position="58"/>
    </location>
</feature>
<sequence>MTLLSVVSRFFREELGVVLIETLLAIPFLTLLTFTILEFGNILWQREQLQTGVKDAARYWARCRPVDGNGAAFMPCSIDTARAIAFTGLPSGGAPRVPGWDESSELTIVPGVPPGVPTSDDLVVVSGAVTYQGSPMLNAIFPDSFSMGYSFQTRYIGW</sequence>
<dbReference type="AlphaFoldDB" id="A0A6P0CEX6"/>
<keyword evidence="1" id="KW-0812">Transmembrane</keyword>
<keyword evidence="1" id="KW-1133">Transmembrane helix</keyword>
<keyword evidence="1" id="KW-0472">Membrane</keyword>
<feature type="transmembrane region" description="Helical" evidence="1">
    <location>
        <begin position="15"/>
        <end position="37"/>
    </location>
</feature>
<keyword evidence="4" id="KW-1185">Reference proteome</keyword>
<evidence type="ECO:0000256" key="1">
    <source>
        <dbReference type="SAM" id="Phobius"/>
    </source>
</evidence>